<dbReference type="InterPro" id="IPR029058">
    <property type="entry name" value="AB_hydrolase_fold"/>
</dbReference>
<accession>A0A502EI39</accession>
<keyword evidence="2" id="KW-0732">Signal</keyword>
<feature type="compositionally biased region" description="Polar residues" evidence="1">
    <location>
        <begin position="83"/>
        <end position="109"/>
    </location>
</feature>
<dbReference type="EMBL" id="RCZG01000001">
    <property type="protein sequence ID" value="TPG37393.1"/>
    <property type="molecule type" value="Genomic_DNA"/>
</dbReference>
<feature type="compositionally biased region" description="Low complexity" evidence="1">
    <location>
        <begin position="189"/>
        <end position="201"/>
    </location>
</feature>
<dbReference type="OrthoDB" id="7226437at2"/>
<feature type="compositionally biased region" description="Polar residues" evidence="1">
    <location>
        <begin position="136"/>
        <end position="148"/>
    </location>
</feature>
<evidence type="ECO:0000256" key="1">
    <source>
        <dbReference type="SAM" id="MobiDB-lite"/>
    </source>
</evidence>
<dbReference type="AlphaFoldDB" id="A0A502EI39"/>
<feature type="compositionally biased region" description="Low complexity" evidence="1">
    <location>
        <begin position="115"/>
        <end position="135"/>
    </location>
</feature>
<feature type="signal peptide" evidence="2">
    <location>
        <begin position="1"/>
        <end position="18"/>
    </location>
</feature>
<feature type="compositionally biased region" description="Polar residues" evidence="1">
    <location>
        <begin position="42"/>
        <end position="54"/>
    </location>
</feature>
<comment type="caution">
    <text evidence="3">The sequence shown here is derived from an EMBL/GenBank/DDBJ whole genome shotgun (WGS) entry which is preliminary data.</text>
</comment>
<dbReference type="Gene3D" id="3.40.50.1820">
    <property type="entry name" value="alpha/beta hydrolase"/>
    <property type="match status" value="1"/>
</dbReference>
<dbReference type="Proteomes" id="UP000320095">
    <property type="component" value="Unassembled WGS sequence"/>
</dbReference>
<evidence type="ECO:0000313" key="3">
    <source>
        <dbReference type="EMBL" id="TPG37393.1"/>
    </source>
</evidence>
<gene>
    <name evidence="3" type="ORF">EAH80_03210</name>
</gene>
<organism evidence="3 4">
    <name type="scientific">Mycolicibacterium hodleri</name>
    <dbReference type="NCBI Taxonomy" id="49897"/>
    <lineage>
        <taxon>Bacteria</taxon>
        <taxon>Bacillati</taxon>
        <taxon>Actinomycetota</taxon>
        <taxon>Actinomycetes</taxon>
        <taxon>Mycobacteriales</taxon>
        <taxon>Mycobacteriaceae</taxon>
        <taxon>Mycolicibacterium</taxon>
    </lineage>
</organism>
<name>A0A502EI39_9MYCO</name>
<feature type="region of interest" description="Disordered" evidence="1">
    <location>
        <begin position="17"/>
        <end position="207"/>
    </location>
</feature>
<evidence type="ECO:0000256" key="2">
    <source>
        <dbReference type="SAM" id="SignalP"/>
    </source>
</evidence>
<feature type="compositionally biased region" description="Low complexity" evidence="1">
    <location>
        <begin position="21"/>
        <end position="36"/>
    </location>
</feature>
<protein>
    <submittedName>
        <fullName evidence="3">Uncharacterized protein</fullName>
    </submittedName>
</protein>
<keyword evidence="4" id="KW-1185">Reference proteome</keyword>
<sequence length="583" mass="60231">MAICLGLVAATSHGVAWADTSPGSAGAPSSASSSGPKKPTEGNPSRQDASSTASAPPHSGPEPGSTTTSRNPWTKHPKPSRPANPSTSQHVSTSPATETSDTTGESTAPSDIDSPAETSSAITSSTPSGSKSNGTAPATSSQRATSRPTRVFKPTSRSHPELAGSIRSAARSEAVTGGVQAPRATPEIAVQSTATTVSSTTPNPPGPLSPIAKILALPGRIINTVLQALDLTTSVNGPKSPINFSPIDELLFAVFRRVEHVLGLDRTPAVQPVWSTETYTGPTTALTPTVAQFLNASAAEYVLGGTPGGLQPFTVDGLPMRMIHTFTGASAQVWVTPQQQIIIAYQGTTGGTHLLFNPLIAISQLIADTRVILTHGTPRAFIDSLDFEKKVEAAAALQGYDFSDIFVTGHSLGGWEAEYVSQQTGLGGIGFESPGLNTVVPDNGVHSGFINVETYGDPAAYLATDLPGLQPFMPAYVPGGGSKPHYGSIVMIGDPNAINPLLNASPWWGTSIIGTAIFFVDFLGNFFEHHLPGMQAYNLGVTPDPGVVPWLGSTMGPVNVGYGDLTISQLAYAASQAGVLITP</sequence>
<feature type="chain" id="PRO_5021390567" evidence="2">
    <location>
        <begin position="19"/>
        <end position="583"/>
    </location>
</feature>
<evidence type="ECO:0000313" key="4">
    <source>
        <dbReference type="Proteomes" id="UP000320095"/>
    </source>
</evidence>
<reference evidence="3 4" key="1">
    <citation type="journal article" date="2019" name="Environ. Microbiol.">
        <title>Species interactions and distinct microbial communities in high Arctic permafrost affected cryosols are associated with the CH4 and CO2 gas fluxes.</title>
        <authorList>
            <person name="Altshuler I."/>
            <person name="Hamel J."/>
            <person name="Turney S."/>
            <person name="Magnuson E."/>
            <person name="Levesque R."/>
            <person name="Greer C."/>
            <person name="Whyte L.G."/>
        </authorList>
    </citation>
    <scope>NUCLEOTIDE SEQUENCE [LARGE SCALE GENOMIC DNA]</scope>
    <source>
        <strain evidence="3 4">S5.20</strain>
    </source>
</reference>
<proteinExistence type="predicted"/>
<dbReference type="SUPFAM" id="SSF53474">
    <property type="entry name" value="alpha/beta-Hydrolases"/>
    <property type="match status" value="1"/>
</dbReference>